<dbReference type="GO" id="GO:0000139">
    <property type="term" value="C:Golgi membrane"/>
    <property type="evidence" value="ECO:0007669"/>
    <property type="project" value="TreeGrafter"/>
</dbReference>
<organism evidence="10 11">
    <name type="scientific">Dermatophagoides pteronyssinus</name>
    <name type="common">European house dust mite</name>
    <dbReference type="NCBI Taxonomy" id="6956"/>
    <lineage>
        <taxon>Eukaryota</taxon>
        <taxon>Metazoa</taxon>
        <taxon>Ecdysozoa</taxon>
        <taxon>Arthropoda</taxon>
        <taxon>Chelicerata</taxon>
        <taxon>Arachnida</taxon>
        <taxon>Acari</taxon>
        <taxon>Acariformes</taxon>
        <taxon>Sarcoptiformes</taxon>
        <taxon>Astigmata</taxon>
        <taxon>Psoroptidia</taxon>
        <taxon>Analgoidea</taxon>
        <taxon>Pyroglyphidae</taxon>
        <taxon>Dermatophagoidinae</taxon>
        <taxon>Dermatophagoides</taxon>
    </lineage>
</organism>
<sequence>MAIGVYSLLEATLLVINAIAILNEERFLVKCMLNFFFLKKKANIPYGGGGFGGQQSATISPTTMSPKMQILNLLHSIRTVARLLVGVAIAKPYGYHGGGGGHGYAHVVPAAVLSHHHVKYYEVPSHGYVKPTTIDVPPNHIPINFIFRSASSAIHAEQKHMGSPGSYQQSYSKDEPHVLKHMVTKPIIQEVHEIISPYRKIVQTVEPVKEEIKTIVARGSHGYGGGHESGGYGGGGGGGGHDTYSSGGGMEYGHMESGYGGGGGMEYAHY</sequence>
<dbReference type="GO" id="GO:0015031">
    <property type="term" value="P:protein transport"/>
    <property type="evidence" value="ECO:0007669"/>
    <property type="project" value="UniProtKB-KW"/>
</dbReference>
<evidence type="ECO:0000313" key="10">
    <source>
        <dbReference type="Proteomes" id="UP000515146"/>
    </source>
</evidence>
<dbReference type="PANTHER" id="PTHR15858">
    <property type="entry name" value="IMMEDIATE EARLY RESPONSE 3-INTERACTING PROTEIN 1"/>
    <property type="match status" value="1"/>
</dbReference>
<dbReference type="InParanoid" id="A0A6P6Y2A1"/>
<keyword evidence="10" id="KW-1185">Reference proteome</keyword>
<evidence type="ECO:0000256" key="5">
    <source>
        <dbReference type="ARBA" id="ARBA00022927"/>
    </source>
</evidence>
<dbReference type="InterPro" id="IPR013880">
    <property type="entry name" value="Yos1"/>
</dbReference>
<dbReference type="Proteomes" id="UP000515146">
    <property type="component" value="Unplaced"/>
</dbReference>
<accession>A0A6P6Y2A1</accession>
<gene>
    <name evidence="11" type="primary">LOC113793746</name>
</gene>
<dbReference type="GO" id="GO:0005789">
    <property type="term" value="C:endoplasmic reticulum membrane"/>
    <property type="evidence" value="ECO:0007669"/>
    <property type="project" value="TreeGrafter"/>
</dbReference>
<keyword evidence="6" id="KW-1133">Transmembrane helix</keyword>
<evidence type="ECO:0000313" key="11">
    <source>
        <dbReference type="RefSeq" id="XP_027199618.1"/>
    </source>
</evidence>
<evidence type="ECO:0000256" key="1">
    <source>
        <dbReference type="ARBA" id="ARBA00004370"/>
    </source>
</evidence>
<evidence type="ECO:0000256" key="3">
    <source>
        <dbReference type="ARBA" id="ARBA00022448"/>
    </source>
</evidence>
<dbReference type="Pfam" id="PF08571">
    <property type="entry name" value="Yos1"/>
    <property type="match status" value="1"/>
</dbReference>
<dbReference type="GO" id="GO:0030134">
    <property type="term" value="C:COPII-coated ER to Golgi transport vesicle"/>
    <property type="evidence" value="ECO:0007669"/>
    <property type="project" value="TreeGrafter"/>
</dbReference>
<comment type="similarity">
    <text evidence="8">Belongs to the YOS1 family.</text>
</comment>
<comment type="subcellular location">
    <subcellularLocation>
        <location evidence="1">Membrane</location>
    </subcellularLocation>
</comment>
<dbReference type="RefSeq" id="XP_027199618.1">
    <property type="nucleotide sequence ID" value="XM_027343817.1"/>
</dbReference>
<evidence type="ECO:0000256" key="6">
    <source>
        <dbReference type="ARBA" id="ARBA00022989"/>
    </source>
</evidence>
<comment type="function">
    <text evidence="9">Regulator of endoplasmic reticulum secretion that acts as a key determinant of brain size. Required for secretion of extracellular matrix proteins. Required for correct brain development by depositing sufficient extracellular matrix proteins for tissue integrity and the proliferation of neural progenitors. Acts as a regulator of the unfolded protein response (UPR).</text>
</comment>
<evidence type="ECO:0000256" key="8">
    <source>
        <dbReference type="ARBA" id="ARBA00024203"/>
    </source>
</evidence>
<evidence type="ECO:0000256" key="4">
    <source>
        <dbReference type="ARBA" id="ARBA00022692"/>
    </source>
</evidence>
<dbReference type="GO" id="GO:0006888">
    <property type="term" value="P:endoplasmic reticulum to Golgi vesicle-mediated transport"/>
    <property type="evidence" value="ECO:0007669"/>
    <property type="project" value="TreeGrafter"/>
</dbReference>
<dbReference type="PANTHER" id="PTHR15858:SF0">
    <property type="entry name" value="IMMEDIATE EARLY RESPONSE 3-INTERACTING PROTEIN 1"/>
    <property type="match status" value="1"/>
</dbReference>
<keyword evidence="5" id="KW-0653">Protein transport</keyword>
<name>A0A6P6Y2A1_DERPT</name>
<evidence type="ECO:0000256" key="7">
    <source>
        <dbReference type="ARBA" id="ARBA00023136"/>
    </source>
</evidence>
<reference evidence="11" key="1">
    <citation type="submission" date="2025-08" db="UniProtKB">
        <authorList>
            <consortium name="RefSeq"/>
        </authorList>
    </citation>
    <scope>IDENTIFICATION</scope>
    <source>
        <strain evidence="11">Airmid</strain>
    </source>
</reference>
<dbReference type="OrthoDB" id="6514370at2759"/>
<evidence type="ECO:0000256" key="2">
    <source>
        <dbReference type="ARBA" id="ARBA00016434"/>
    </source>
</evidence>
<keyword evidence="3" id="KW-0813">Transport</keyword>
<dbReference type="AlphaFoldDB" id="A0A6P6Y2A1"/>
<dbReference type="KEGG" id="dpte:113793746"/>
<keyword evidence="4" id="KW-0812">Transmembrane</keyword>
<keyword evidence="7" id="KW-0472">Membrane</keyword>
<evidence type="ECO:0000256" key="9">
    <source>
        <dbReference type="ARBA" id="ARBA00045999"/>
    </source>
</evidence>
<protein>
    <recommendedName>
        <fullName evidence="2">Immediate early response 3-interacting protein 1</fullName>
    </recommendedName>
</protein>
<proteinExistence type="inferred from homology"/>